<dbReference type="Gene3D" id="3.30.70.270">
    <property type="match status" value="1"/>
</dbReference>
<dbReference type="InterPro" id="IPR011006">
    <property type="entry name" value="CheY-like_superfamily"/>
</dbReference>
<dbReference type="SUPFAM" id="SSF55073">
    <property type="entry name" value="Nucleotide cyclase"/>
    <property type="match status" value="1"/>
</dbReference>
<feature type="domain" description="GGDEF" evidence="2">
    <location>
        <begin position="365"/>
        <end position="496"/>
    </location>
</feature>
<dbReference type="GO" id="GO:0071111">
    <property type="term" value="F:cyclic-guanylate-specific phosphodiesterase activity"/>
    <property type="evidence" value="ECO:0007669"/>
    <property type="project" value="InterPro"/>
</dbReference>
<dbReference type="AlphaFoldDB" id="A0A128FAX1"/>
<sequence length="756" mass="83909">MSNFKISIIDSPSAPSEPKTVPIRSWKIAIIDDEASMHQATTLALSNVTIMGYPLTFIHAYSGEEGQQLLADNPDTAVVLLDVVMETEDAGLQLASYIRKELGNHATQIVLRTGQPGYAPEESVIENFEINDYKTKNELTRTKLFSTICTSIRSYQNLYSIQKSRDGLKKIVDSAANQFQERSIASFSEGVLEQINVLFDIHSEGIFCVSSRPLNPPEQLEKIYFHATSKRHEDEHIVVATSQKYQKAFGKSLDSVALDDTSHTVIKQAFKEGRNVINGGNIALYMDTPSRWKAVIYIFTDKTDVLDQLDPELLSVFIQNVALGLENTKFVNQLFDAAFIDEITGLHSRLGFVDSQAPSLLKQTGRLTLAMIDIDDFHQINESLGFDYGNKVLKVFGNALKQSLPASSVVSRLHSDAFAVATELGEASLLNVLQTLQDTCFEMGEGGTFYLGVTSGIFSVKEDGNLSNIEVALRRAEMALKQAKSKRRGATLIFDDDMEKACNERLNLINKLRQDLSEERLYLVFQPKVNLINNRIIGAEALLRWNHEELGEVSPGVFVPIAEAAGLSFELDTFVFRSACKVLANHPELPEIAINISPLSLNRRELLPILSGILQQYGIDKHRISLEITEGCFVQGEGCKANIAKLHEQGWSLHLDDFGTGYSSFGYLLDLPVSVIKIDRIFTWGLSKCDRSERLLGGMVNMLKGMKKQVLIEGLETEEQLVSAVAAGLEMAQGYLFYKPLTLDAFTLALKEQAVA</sequence>
<accession>A0A128FAX1</accession>
<dbReference type="NCBIfam" id="TIGR00254">
    <property type="entry name" value="GGDEF"/>
    <property type="match status" value="1"/>
</dbReference>
<gene>
    <name evidence="3" type="primary">cph2_13</name>
    <name evidence="3" type="ORF">GCE9029_04074</name>
</gene>
<dbReference type="SMART" id="SM00052">
    <property type="entry name" value="EAL"/>
    <property type="match status" value="1"/>
</dbReference>
<dbReference type="InterPro" id="IPR000160">
    <property type="entry name" value="GGDEF_dom"/>
</dbReference>
<dbReference type="InterPro" id="IPR029787">
    <property type="entry name" value="Nucleotide_cyclase"/>
</dbReference>
<dbReference type="OrthoDB" id="9813903at2"/>
<dbReference type="Gene3D" id="3.40.50.2300">
    <property type="match status" value="1"/>
</dbReference>
<organism evidence="3 4">
    <name type="scientific">Grimontia celer</name>
    <dbReference type="NCBI Taxonomy" id="1796497"/>
    <lineage>
        <taxon>Bacteria</taxon>
        <taxon>Pseudomonadati</taxon>
        <taxon>Pseudomonadota</taxon>
        <taxon>Gammaproteobacteria</taxon>
        <taxon>Vibrionales</taxon>
        <taxon>Vibrionaceae</taxon>
        <taxon>Grimontia</taxon>
    </lineage>
</organism>
<dbReference type="InterPro" id="IPR021800">
    <property type="entry name" value="DUF3369"/>
</dbReference>
<dbReference type="InterPro" id="IPR035919">
    <property type="entry name" value="EAL_sf"/>
</dbReference>
<dbReference type="PANTHER" id="PTHR33121">
    <property type="entry name" value="CYCLIC DI-GMP PHOSPHODIESTERASE PDEF"/>
    <property type="match status" value="1"/>
</dbReference>
<dbReference type="Gene3D" id="3.20.20.450">
    <property type="entry name" value="EAL domain"/>
    <property type="match status" value="1"/>
</dbReference>
<dbReference type="Pfam" id="PF00563">
    <property type="entry name" value="EAL"/>
    <property type="match status" value="1"/>
</dbReference>
<dbReference type="Proteomes" id="UP000071641">
    <property type="component" value="Unassembled WGS sequence"/>
</dbReference>
<dbReference type="PROSITE" id="PS50887">
    <property type="entry name" value="GGDEF"/>
    <property type="match status" value="1"/>
</dbReference>
<dbReference type="PANTHER" id="PTHR33121:SF70">
    <property type="entry name" value="SIGNALING PROTEIN YKOW"/>
    <property type="match status" value="1"/>
</dbReference>
<dbReference type="InterPro" id="IPR001633">
    <property type="entry name" value="EAL_dom"/>
</dbReference>
<dbReference type="Pfam" id="PF00990">
    <property type="entry name" value="GGDEF"/>
    <property type="match status" value="1"/>
</dbReference>
<dbReference type="EMBL" id="FIZX01000004">
    <property type="protein sequence ID" value="CZF83898.1"/>
    <property type="molecule type" value="Genomic_DNA"/>
</dbReference>
<evidence type="ECO:0000313" key="4">
    <source>
        <dbReference type="Proteomes" id="UP000071641"/>
    </source>
</evidence>
<dbReference type="PROSITE" id="PS50883">
    <property type="entry name" value="EAL"/>
    <property type="match status" value="1"/>
</dbReference>
<keyword evidence="4" id="KW-1185">Reference proteome</keyword>
<dbReference type="CDD" id="cd01949">
    <property type="entry name" value="GGDEF"/>
    <property type="match status" value="1"/>
</dbReference>
<dbReference type="Pfam" id="PF11849">
    <property type="entry name" value="DUF3369"/>
    <property type="match status" value="1"/>
</dbReference>
<dbReference type="SUPFAM" id="SSF141868">
    <property type="entry name" value="EAL domain-like"/>
    <property type="match status" value="1"/>
</dbReference>
<dbReference type="InterPro" id="IPR050706">
    <property type="entry name" value="Cyclic-di-GMP_PDE-like"/>
</dbReference>
<dbReference type="RefSeq" id="WP_082804402.1">
    <property type="nucleotide sequence ID" value="NZ_FIZX01000004.1"/>
</dbReference>
<evidence type="ECO:0000259" key="1">
    <source>
        <dbReference type="PROSITE" id="PS50883"/>
    </source>
</evidence>
<dbReference type="SUPFAM" id="SSF52172">
    <property type="entry name" value="CheY-like"/>
    <property type="match status" value="1"/>
</dbReference>
<evidence type="ECO:0000313" key="3">
    <source>
        <dbReference type="EMBL" id="CZF83898.1"/>
    </source>
</evidence>
<dbReference type="CDD" id="cd01948">
    <property type="entry name" value="EAL"/>
    <property type="match status" value="1"/>
</dbReference>
<reference evidence="4" key="1">
    <citation type="submission" date="2016-02" db="EMBL/GenBank/DDBJ databases">
        <authorList>
            <person name="Rodrigo-Torres Lidia"/>
            <person name="Arahal R.David."/>
        </authorList>
    </citation>
    <scope>NUCLEOTIDE SEQUENCE [LARGE SCALE GENOMIC DNA]</scope>
    <source>
        <strain evidence="4">CECT 9029</strain>
    </source>
</reference>
<dbReference type="InterPro" id="IPR043128">
    <property type="entry name" value="Rev_trsase/Diguanyl_cyclase"/>
</dbReference>
<protein>
    <submittedName>
        <fullName evidence="3">Phytochrome-like protein cph2</fullName>
    </submittedName>
</protein>
<dbReference type="SMART" id="SM00267">
    <property type="entry name" value="GGDEF"/>
    <property type="match status" value="1"/>
</dbReference>
<dbReference type="STRING" id="1796497.GCE9029_04074"/>
<evidence type="ECO:0000259" key="2">
    <source>
        <dbReference type="PROSITE" id="PS50887"/>
    </source>
</evidence>
<feature type="domain" description="EAL" evidence="1">
    <location>
        <begin position="505"/>
        <end position="754"/>
    </location>
</feature>
<proteinExistence type="predicted"/>
<name>A0A128FAX1_9GAMM</name>